<evidence type="ECO:0000313" key="3">
    <source>
        <dbReference type="RefSeq" id="XP_056850889.1"/>
    </source>
</evidence>
<reference evidence="2" key="1">
    <citation type="journal article" date="2019" name="Database">
        <title>The radish genome database (RadishGD): an integrated information resource for radish genomics.</title>
        <authorList>
            <person name="Yu H.J."/>
            <person name="Baek S."/>
            <person name="Lee Y.J."/>
            <person name="Cho A."/>
            <person name="Mun J.H."/>
        </authorList>
    </citation>
    <scope>NUCLEOTIDE SEQUENCE [LARGE SCALE GENOMIC DNA]</scope>
    <source>
        <strain evidence="2">cv. WK10039</strain>
    </source>
</reference>
<dbReference type="AlphaFoldDB" id="A0A9W3CH92"/>
<organism evidence="2 3">
    <name type="scientific">Raphanus sativus</name>
    <name type="common">Radish</name>
    <name type="synonym">Raphanus raphanistrum var. sativus</name>
    <dbReference type="NCBI Taxonomy" id="3726"/>
    <lineage>
        <taxon>Eukaryota</taxon>
        <taxon>Viridiplantae</taxon>
        <taxon>Streptophyta</taxon>
        <taxon>Embryophyta</taxon>
        <taxon>Tracheophyta</taxon>
        <taxon>Spermatophyta</taxon>
        <taxon>Magnoliopsida</taxon>
        <taxon>eudicotyledons</taxon>
        <taxon>Gunneridae</taxon>
        <taxon>Pentapetalae</taxon>
        <taxon>rosids</taxon>
        <taxon>malvids</taxon>
        <taxon>Brassicales</taxon>
        <taxon>Brassicaceae</taxon>
        <taxon>Brassiceae</taxon>
        <taxon>Raphanus</taxon>
    </lineage>
</organism>
<feature type="domain" description="Reverse transcriptase zinc-binding" evidence="1">
    <location>
        <begin position="58"/>
        <end position="142"/>
    </location>
</feature>
<evidence type="ECO:0000259" key="1">
    <source>
        <dbReference type="Pfam" id="PF13966"/>
    </source>
</evidence>
<name>A0A9W3CH92_RAPSA</name>
<sequence>MAKEEGGMGLRNLMAYQDLETFVSHFMRHHLTIIDLSLPSNTLDTYEWELNGVKHASFALSLTWDTMRPLEDKKQWTELIWLKGSVPKHSFNMWIANADRFPTRARLASWGFQITATCCLCSRHDETRDHLLIQCEFSLDVWLQVSLRFNHPNVRFHNWSELLSWL</sequence>
<dbReference type="Pfam" id="PF13966">
    <property type="entry name" value="zf-RVT"/>
    <property type="match status" value="1"/>
</dbReference>
<dbReference type="OrthoDB" id="1026082at2759"/>
<protein>
    <submittedName>
        <fullName evidence="3">Uncharacterized protein LOC108825053</fullName>
    </submittedName>
</protein>
<evidence type="ECO:0000313" key="2">
    <source>
        <dbReference type="Proteomes" id="UP000504610"/>
    </source>
</evidence>
<accession>A0A9W3CH92</accession>
<gene>
    <name evidence="3" type="primary">LOC108825053</name>
</gene>
<dbReference type="RefSeq" id="XP_056850889.1">
    <property type="nucleotide sequence ID" value="XM_056994909.1"/>
</dbReference>
<dbReference type="GeneID" id="108825053"/>
<keyword evidence="2" id="KW-1185">Reference proteome</keyword>
<dbReference type="Proteomes" id="UP000504610">
    <property type="component" value="Chromosome 9"/>
</dbReference>
<dbReference type="KEGG" id="rsz:108825053"/>
<dbReference type="InterPro" id="IPR026960">
    <property type="entry name" value="RVT-Znf"/>
</dbReference>
<proteinExistence type="predicted"/>
<reference evidence="3" key="2">
    <citation type="submission" date="2025-08" db="UniProtKB">
        <authorList>
            <consortium name="RefSeq"/>
        </authorList>
    </citation>
    <scope>IDENTIFICATION</scope>
    <source>
        <tissue evidence="3">Leaf</tissue>
    </source>
</reference>